<sequence length="194" mass="21475">MGSAESVASAMSSCVQLPSISHEDVRPPWALAQADKFEYEDCPFCRMRRSHCSWLQTEIKRLKSEAAAVQTTIPPIFLPELMQQLEAGRLPPSGYTGGVDDIIARSCPRCEEWRQEVLDLQEEARELDAQCKARIEFRSGQARNVEDLLIAKRRIEAKLLSAGGAAVDDGKLSVITRVNLADEDALLTAAKHPL</sequence>
<organism evidence="1 2">
    <name type="scientific">Durusdinium trenchii</name>
    <dbReference type="NCBI Taxonomy" id="1381693"/>
    <lineage>
        <taxon>Eukaryota</taxon>
        <taxon>Sar</taxon>
        <taxon>Alveolata</taxon>
        <taxon>Dinophyceae</taxon>
        <taxon>Suessiales</taxon>
        <taxon>Symbiodiniaceae</taxon>
        <taxon>Durusdinium</taxon>
    </lineage>
</organism>
<accession>A0ABP0K7B9</accession>
<proteinExistence type="predicted"/>
<comment type="caution">
    <text evidence="1">The sequence shown here is derived from an EMBL/GenBank/DDBJ whole genome shotgun (WGS) entry which is preliminary data.</text>
</comment>
<evidence type="ECO:0000313" key="1">
    <source>
        <dbReference type="EMBL" id="CAK9022706.1"/>
    </source>
</evidence>
<evidence type="ECO:0000313" key="2">
    <source>
        <dbReference type="Proteomes" id="UP001642464"/>
    </source>
</evidence>
<keyword evidence="2" id="KW-1185">Reference proteome</keyword>
<reference evidence="1 2" key="1">
    <citation type="submission" date="2024-02" db="EMBL/GenBank/DDBJ databases">
        <authorList>
            <person name="Chen Y."/>
            <person name="Shah S."/>
            <person name="Dougan E. K."/>
            <person name="Thang M."/>
            <person name="Chan C."/>
        </authorList>
    </citation>
    <scope>NUCLEOTIDE SEQUENCE [LARGE SCALE GENOMIC DNA]</scope>
</reference>
<name>A0ABP0K7B9_9DINO</name>
<dbReference type="Proteomes" id="UP001642464">
    <property type="component" value="Unassembled WGS sequence"/>
</dbReference>
<dbReference type="EMBL" id="CAXAMM010010224">
    <property type="protein sequence ID" value="CAK9022706.1"/>
    <property type="molecule type" value="Genomic_DNA"/>
</dbReference>
<gene>
    <name evidence="1" type="ORF">SCF082_LOCUS15914</name>
</gene>
<protein>
    <submittedName>
        <fullName evidence="1">EF-hand domain-containing protein</fullName>
    </submittedName>
</protein>